<dbReference type="InterPro" id="IPR004012">
    <property type="entry name" value="Run_dom"/>
</dbReference>
<dbReference type="SMART" id="SM00593">
    <property type="entry name" value="RUN"/>
    <property type="match status" value="1"/>
</dbReference>
<protein>
    <submittedName>
        <fullName evidence="10">Pleckstrin-like proteiny domain-containing family M member 3</fullName>
    </submittedName>
</protein>
<dbReference type="eggNOG" id="KOG1829">
    <property type="taxonomic scope" value="Eukaryota"/>
</dbReference>
<evidence type="ECO:0000256" key="1">
    <source>
        <dbReference type="ARBA" id="ARBA00004603"/>
    </source>
</evidence>
<dbReference type="PANTHER" id="PTHR12326:SF12">
    <property type="entry name" value="PLECKSTRIN HOMOLOGY AND RUN DOMAIN CONTAINING M1"/>
    <property type="match status" value="1"/>
</dbReference>
<evidence type="ECO:0000256" key="7">
    <source>
        <dbReference type="ARBA" id="ARBA00022833"/>
    </source>
</evidence>
<evidence type="ECO:0000256" key="3">
    <source>
        <dbReference type="ARBA" id="ARBA00022723"/>
    </source>
</evidence>
<dbReference type="SMART" id="SM01175">
    <property type="entry name" value="DUF4206"/>
    <property type="match status" value="1"/>
</dbReference>
<reference evidence="10 11" key="1">
    <citation type="journal article" date="2014" name="Nat. Commun.">
        <title>Molecular traces of alternative social organization in a termite genome.</title>
        <authorList>
            <person name="Terrapon N."/>
            <person name="Li C."/>
            <person name="Robertson H.M."/>
            <person name="Ji L."/>
            <person name="Meng X."/>
            <person name="Booth W."/>
            <person name="Chen Z."/>
            <person name="Childers C.P."/>
            <person name="Glastad K.M."/>
            <person name="Gokhale K."/>
            <person name="Gowin J."/>
            <person name="Gronenberg W."/>
            <person name="Hermansen R.A."/>
            <person name="Hu H."/>
            <person name="Hunt B.G."/>
            <person name="Huylmans A.K."/>
            <person name="Khalil S.M."/>
            <person name="Mitchell R.D."/>
            <person name="Munoz-Torres M.C."/>
            <person name="Mustard J.A."/>
            <person name="Pan H."/>
            <person name="Reese J.T."/>
            <person name="Scharf M.E."/>
            <person name="Sun F."/>
            <person name="Vogel H."/>
            <person name="Xiao J."/>
            <person name="Yang W."/>
            <person name="Yang Z."/>
            <person name="Yang Z."/>
            <person name="Zhou J."/>
            <person name="Zhu J."/>
            <person name="Brent C.S."/>
            <person name="Elsik C.G."/>
            <person name="Goodisman M.A."/>
            <person name="Liberles D.A."/>
            <person name="Roe R.M."/>
            <person name="Vargo E.L."/>
            <person name="Vilcinskas A."/>
            <person name="Wang J."/>
            <person name="Bornberg-Bauer E."/>
            <person name="Korb J."/>
            <person name="Zhang G."/>
            <person name="Liebig J."/>
        </authorList>
    </citation>
    <scope>NUCLEOTIDE SEQUENCE [LARGE SCALE GENOMIC DNA]</scope>
    <source>
        <tissue evidence="10">Whole organism</tissue>
    </source>
</reference>
<dbReference type="CDD" id="cd00029">
    <property type="entry name" value="C1"/>
    <property type="match status" value="1"/>
</dbReference>
<dbReference type="Proteomes" id="UP000027135">
    <property type="component" value="Unassembled WGS sequence"/>
</dbReference>
<keyword evidence="6" id="KW-0863">Zinc-finger</keyword>
<dbReference type="PROSITE" id="PS50826">
    <property type="entry name" value="RUN"/>
    <property type="match status" value="1"/>
</dbReference>
<keyword evidence="2" id="KW-0597">Phosphoprotein</keyword>
<name>A0A067QY45_ZOONE</name>
<sequence>MNSLLRSVTSLTGREDLVKESLISQLSSSVKEIQLEMSKTHVSADTTASLCTVLEAIFIHALKDTFMNRVSQAISADPDQRPEPSCWGPLLIFSHREIIDQINALNLVTTDVGRCRAWLRLALNDGLLSSYFVSMRRDGSALKPYYRRSAFLRDTEMLDVAQRLVEGIESCPFSLACNSSLLNVWTNQPLLLAGLWTPPLRSCPVTSGVDVASTLDSGDADDSISSALSLSSHSYEGSGLGTMLALSEDEALKIILGTPVDDAPIANPAVLLRNTEVTQGGIGSSGLGLSGDVSTVEISHSQITDIPVRSDDTSWTDDGPSSVGNSLVGRAGWSSSFEEVPDQENGGEIHSEDVDSVLPISQKSVASARSKTLLRSPSEVQSYHSLLESYNLLSGSYIKTPDLRDFLQRFDGSESAADTTPGAEADDPFSSLYGLGFEVVPTSPTSLFDIPEFGSLVQQLGKLATEPGLDNQNYACKGCGHPVGMNFGKARVCSFSGGYFCTECHVGQEWVIPARAIHNWDFRHYPVARRSAAFLEEIQHHPLLDLKNLNPRLYLAIEDMTQLQTLRIQLNLLRAYLFTCREPVIEELQKRVWPREYLYEHVHLYSVADLLQIPSGTLAHVLQKVVSFAKIHVLSCWLCCQKGFICEVCNNPKVIYPFDMESTYRCGVCSAVYHVGCLDATKPCPKCERRQKREDLPLLEGDS</sequence>
<evidence type="ECO:0000313" key="11">
    <source>
        <dbReference type="Proteomes" id="UP000027135"/>
    </source>
</evidence>
<dbReference type="FunCoup" id="A0A067QY45">
    <property type="interactions" value="1271"/>
</dbReference>
<dbReference type="Gene3D" id="1.20.58.900">
    <property type="match status" value="1"/>
</dbReference>
<gene>
    <name evidence="10" type="ORF">L798_11414</name>
</gene>
<dbReference type="InterPro" id="IPR047326">
    <property type="entry name" value="RUN_PLEKHM1"/>
</dbReference>
<dbReference type="SUPFAM" id="SSF140741">
    <property type="entry name" value="RUN domain-like"/>
    <property type="match status" value="1"/>
</dbReference>
<keyword evidence="3" id="KW-0479">Metal-binding</keyword>
<keyword evidence="4" id="KW-0677">Repeat</keyword>
<dbReference type="STRING" id="136037.A0A067QY45"/>
<keyword evidence="5" id="KW-0967">Endosome</keyword>
<keyword evidence="11" id="KW-1185">Reference proteome</keyword>
<dbReference type="CDD" id="cd17679">
    <property type="entry name" value="RUN_PLEKHM1"/>
    <property type="match status" value="1"/>
</dbReference>
<organism evidence="10 11">
    <name type="scientific">Zootermopsis nevadensis</name>
    <name type="common">Dampwood termite</name>
    <dbReference type="NCBI Taxonomy" id="136037"/>
    <lineage>
        <taxon>Eukaryota</taxon>
        <taxon>Metazoa</taxon>
        <taxon>Ecdysozoa</taxon>
        <taxon>Arthropoda</taxon>
        <taxon>Hexapoda</taxon>
        <taxon>Insecta</taxon>
        <taxon>Pterygota</taxon>
        <taxon>Neoptera</taxon>
        <taxon>Polyneoptera</taxon>
        <taxon>Dictyoptera</taxon>
        <taxon>Blattodea</taxon>
        <taxon>Blattoidea</taxon>
        <taxon>Termitoidae</taxon>
        <taxon>Termopsidae</taxon>
        <taxon>Zootermopsis</taxon>
    </lineage>
</organism>
<keyword evidence="8" id="KW-0072">Autophagy</keyword>
<dbReference type="InterPro" id="IPR051366">
    <property type="entry name" value="DEF8"/>
</dbReference>
<dbReference type="InParanoid" id="A0A067QY45"/>
<dbReference type="AlphaFoldDB" id="A0A067QY45"/>
<dbReference type="InterPro" id="IPR037213">
    <property type="entry name" value="Run_dom_sf"/>
</dbReference>
<dbReference type="EMBL" id="KK852888">
    <property type="protein sequence ID" value="KDR14325.1"/>
    <property type="molecule type" value="Genomic_DNA"/>
</dbReference>
<dbReference type="GO" id="GO:0005770">
    <property type="term" value="C:late endosome"/>
    <property type="evidence" value="ECO:0007669"/>
    <property type="project" value="UniProtKB-SubCell"/>
</dbReference>
<dbReference type="Pfam" id="PF13901">
    <property type="entry name" value="RH_dom"/>
    <property type="match status" value="1"/>
</dbReference>
<evidence type="ECO:0000256" key="6">
    <source>
        <dbReference type="ARBA" id="ARBA00022771"/>
    </source>
</evidence>
<evidence type="ECO:0000259" key="9">
    <source>
        <dbReference type="PROSITE" id="PS50826"/>
    </source>
</evidence>
<feature type="domain" description="RUN" evidence="9">
    <location>
        <begin position="41"/>
        <end position="180"/>
    </location>
</feature>
<dbReference type="Pfam" id="PF02759">
    <property type="entry name" value="RUN"/>
    <property type="match status" value="1"/>
</dbReference>
<dbReference type="GO" id="GO:0006914">
    <property type="term" value="P:autophagy"/>
    <property type="evidence" value="ECO:0007669"/>
    <property type="project" value="UniProtKB-KW"/>
</dbReference>
<comment type="subcellular location">
    <subcellularLocation>
        <location evidence="1">Late endosome</location>
    </subcellularLocation>
</comment>
<dbReference type="OMA" id="TCREPII"/>
<evidence type="ECO:0000256" key="8">
    <source>
        <dbReference type="ARBA" id="ARBA00023006"/>
    </source>
</evidence>
<evidence type="ECO:0000256" key="2">
    <source>
        <dbReference type="ARBA" id="ARBA00022553"/>
    </source>
</evidence>
<dbReference type="GO" id="GO:0008270">
    <property type="term" value="F:zinc ion binding"/>
    <property type="evidence" value="ECO:0007669"/>
    <property type="project" value="UniProtKB-KW"/>
</dbReference>
<evidence type="ECO:0000256" key="5">
    <source>
        <dbReference type="ARBA" id="ARBA00022753"/>
    </source>
</evidence>
<evidence type="ECO:0000256" key="4">
    <source>
        <dbReference type="ARBA" id="ARBA00022737"/>
    </source>
</evidence>
<proteinExistence type="predicted"/>
<evidence type="ECO:0000313" key="10">
    <source>
        <dbReference type="EMBL" id="KDR14325.1"/>
    </source>
</evidence>
<accession>A0A067QY45</accession>
<keyword evidence="7" id="KW-0862">Zinc</keyword>
<dbReference type="PANTHER" id="PTHR12326">
    <property type="entry name" value="PLECKSTRIN HOMOLOGY DOMAIN CONTAINING PROTEIN"/>
    <property type="match status" value="1"/>
</dbReference>
<dbReference type="InterPro" id="IPR025258">
    <property type="entry name" value="RH_dom"/>
</dbReference>